<dbReference type="Pfam" id="PF00550">
    <property type="entry name" value="PP-binding"/>
    <property type="match status" value="4"/>
</dbReference>
<dbReference type="InterPro" id="IPR020841">
    <property type="entry name" value="PKS_Beta-ketoAc_synthase_dom"/>
</dbReference>
<sequence length="4975" mass="535540">MQTAAHQTSAGASGELDALARRLLASQLQGLGLGHAEDLQPLATRHGHVTPAYLQRWLAESLKYVAGVETGDAGALWQQWDEGLSGWRQDPDLAPRALLLDACLKGLPGLLRGEQSAPGLLFPNGSMSLVEGVYKHNRVADYFNQVLIEAVLAYIESRPADAEPLRILEIGAGTGGTSAGLLAALAPWRSQMGEYCYTDLSRAFLQHGSDQFAAQHPFLHTRLFDVSRPCAEQGIDTDHYHLVVATNVLHATPDIRQTLRNAKALLCKGGLLMLNEISEASLFTHLSFGLLEGWWLYRDGPLRLPGCPGLSPAGWQAVLEQEGFSPVLFPARQAHAQGQQIILAESDGIVRQPVVGHQRPVPAAADSRAPRETYSPGPDQSSADAWRRRVADFLRHLVSATLKIPADKMSLSRPLEDYGLDSILVVRLTHAFSEHFAAVDSALFFEVPTLAALTEHFIQQRGEELQRLLGQPEAEQPAPPAPASTPHSSAKAREQGAGGPIAIIGLDGRYPGAQSMSDLWRNLAGGHCAIGEIPEERWDWQRYFSAEKGQPGHLYTRWGGFIEGIDQFDAAFFRISRTEAERMDPQERLFLQVAYHSIEDAGYNPATLHQQGEVGVFVGVMNGSYNPISNYWSIANRVSYQLDLQGPSLALDSACSSSLTAIHLAVESLISGSCDLAIAGGINLIVNPQHYLGLCEMMMLSRGEQCRAFADDADGFVDAEGVGAVLLKPLERALADGDRIYAVIRGGAINAGGKTNGYTVPSAGAQQRVLEKALARAGVNARQISYIEAHGTGTALGDPIEISGLSRVFAGSDGAPCAIGSIKSNIGHCESAAGIAGLSKVLLQLQHCQLVPSLHAAQPNPKIDFAHSPFRLQQQLAPWSTQGEPRIAAISSFGAGGANASLIVEEHLASPDSRPAMPGPWLILLSARDRQRLTQAVTRLQDFLATQDAQQVALADLAWTLQVGREAMAERLALQVDSLAELQRRLAQWLAGETQEQVLQGHSDPYDETLEEPGTQLIEQWLQHQQLRELAAAWVAGAVVDWPKLYRHDAYRRPLRISLPGYPFARNSYWMPGLAHPPAHEVRSAEPSDQDLSGCCYLPRWQAQSADEQAQAPGNGAVLLVTLGESAAASEGLLAALTEHYQDRRQVLRIDCTLGTTAQLAADHWRCSAADPTGWATILAALGPVAQLLVISGQSADELSPAALADSLQHHELPLLRLFKALPSQVPEGHGIDCFLLSFGRYAFAGAPQRGNPLGAGMAGLGYALAQSEHRVHLRNLDLNRDELETPDSRQRLLAQILAEPASQRGEPIKLSRGERFVQQLIPLALPANRGSASALQHNGVYLILGGSGVIGQVISRQLIEHYQARVIWLGRKAADSPQLQQSLGHEQWRGRVDYLQVDGTDLVQLQQAVALVNQRYGRINGAVFCAMVFDFENSIQHSSEAQFQHILEIKSRGSLNFYQALAGQALDFLCYFSSGQGFAFSGAAKLSAYACGITFADAFAEAIGPSACFPVGVINWGFWRASLQAQAVSEHLDALDDDQGFTCFSRFVAHLAGSSLRRLLCIKASPAVRQLMAVPEGLQGRLEPGALASARLPGVELRPAEHERLQQLFDPQMLDQSIAVLLLVQLQTLGIFTSPEVQSAELWRQQAGIGERYRRWWQECLAILLEHGYLQQQGQGLGVATPIARSRHAAILTAWKTQCEHYLADPERRAQVTLVDACLMHLPQILTGQIQATDLLFPDGSMDQVEGIYKHNSLSDFFNAQLASRVSAQVQRLVAAEPGRPLRILEIGAGTGGTTAPLLAALEPWAEHLGEYCYSDLSHAFLQHGHASFAAGRPYFTTQILDISQPPGNRQGYDIVVATNVLHATANMRHTLAHVRSLLRSGGLLALNELNRKTCAATVTFGLLDGWWLYEDPGVRIPGSPLIAEQTWLELLWSSGFEQVDLHLPEPLALGQQIITAHGDALTLHSVAPPLPSTAADDKESGLNEHPVSATATAAPVADRLQQVIIQALARTLKADEQSIGLRTPFSDYGVDSILGVGFIKQLGQQLRIKLNSALLFEHATVSKLQHYLQQAHGPQIAQALAAIPSSEPSSEQAGEAPAVQPAAPSNPVLAAALAGNQPASQPGHSGLGAIAVIGMAGQFPGADDVDALWDNLLAGHHSVQALGPDYLQPEAYSADRQPGKSYCNRAGILKDRDCFDPLFFNLTPHEAESMTPHQRLVLQESWKALEDAGYNPMTLAGQAVSLYVGAEPGGYHHDSFTGSSEAIIASRLSYFLDLKGPAMVVNTGCSSSAVAIHQACESLRHGESRMALAGGVYALLDQRGLISLSAIDMLSPSGQCHAFDAAADGTVISEGVAMVVLKRLEDAEAEGDPIYAVIEASGVNQDGVSNGITAPNGDAQEQLLRDTWRRFGVDPGHISYVEAHGTGTRLGDPVEANALIRALRGFTDAQGYCVLGSAKANLGHAAAAAGVIGLIKVLLSIRHRTLPAMPGFERINPLIELEHSPFYINRQAQAWQASGGQRRVAALNSFGHSGTNAHLVIAEYPDLPPPVPSTAADVVSRVIVLSAKTVESLGDNVRALARWLDRSEAPLSHIAFTLQTAREPMAVRAALVVSDLDQLRTQLTRLAKGDTPAMAEGDSGRLARDWLAGGSIDWAALWPAGSARRIHLPGYQFAKERYWAEQTPIPLVQPPAAQRLESPATGLFLARPVWQEPLSTGADASAELGQSLLLWVGFNDVQVAQLQTLSAAAGVSGEVLACANSGPAACYQALAIALLQRLQALKGRAHLELMIAEQTPEDRLYAGLEGLLKSACLEQPALSARCLLVKTEDEQPLAAAQLALLPGLLGARRLRARSVLQRLDLQGQHQELQWQELADDVAVGRTSDRPLWKDRGVYLITGGAGGLGLIFARTIAEQCRDVTLILLGRSHLDSRQQAQLQAIRDLGAAVVYQPLDLTDAQGLERLIAQICTAHGGLNGVLHGAGVNRDRLLAQKTPQDVVEVFAAKVLGTDLLDRACRRLYLDFFVLFSSCSAVLGSVGQADYAAANAFIDQFAELRNLRVEQGLRFGHTLSLNFPLWRDGGMQISAADQAHIRQQTGMAPMQSVHGIQALQLGLSAGLARLLVIEGDLAQIRGQFGAAEPVDAQPAPGLPRVTVDPAQLSAAVLERLKAVFCAVTKLPPARVECDAPLEHYGIDSIMIIRLNRALEERFSAMTQLRPAERLLSKTLFFEYHSLNALSAYLVAEHQRACLIWSGLAEEAPIAAPAVGQASPVPASMAMAAAEPIAIIGISGRYPQAANLDEYWRNLKAGRDSITEIAPQRWPLEGFYVDSVAEALKQARSYSKWGGFIDGFADFDPLFFNISPREAVNMDPQERLFLQSCWQSLEDAGITKADLATKYQGNVGVFAGITKTGYGLYGPALREQGQLVFPRTSFGSTANRVSYVLDLNGPSEPVDTMCSSSLTALHRACESLRRGECRMAFAGGVNLYLHPSNYVELSAGQMLSKDGRCRSFGEGGNGFVPGEGVGSLLLKPLSQALADRDNIHGVIRAVAVNHGGKTNGYTVPNPQAQAKVIRLAIDQAGLDASQISYIEAHGTGTELGDPIEVSGLTQAFALDQVALGHCALGSVKANIGHLEAAAGIAGVSKVILQLKHRQLVPSLHAATLNPNLRLDATPFYLQQTLDDWQPANAGPRIAGVSSFGAGGANAHVLLQEHDEYRPMPHASDAEVILLSARDADRLRDYAQALLAYIEARPGLSGADLANLAYTLQHGREMMAARLGLIVDGVATLATRLRRFIDHDTTADADFHRGDLQGKRPAAQADAEQAMQVSQWVESGQLHQLLQSWVKGAVIDWSLLQARRSGALPYRISAPVYPFARERYWLPAVQPGAGAVTQTPAAPAPAAAASDGLSYLARWQAVGQGAEASSVEPVPVQQRCVLIVAEAALRPVAEAITANYLLSAGFATGAGRVIRLEPGRQTACLAADHWALDATDPQALEQCLGAVPAIDCLYFFAGHAAAADWQAQLDSPQNHEILLLRLIKWLKQHSPCQAIDSYIISQDNFDISGEAVSAMGGGLTGMAYAIAQGEHRFRVRNLDVASRELADSRRRPSLLRQLQSEAGLARGEVLALRDGVAYRQRLFTLSWQAQPSAVDGGFVTPALKQGGVYVILGGSGTVGSIISRYLLADYQARVIWLGRSSADDPKVQQRLASCVQRVQGSVQPSQLHYLQADANDPASLQRAVAWIKQHHGAINGAIFSAVVFNHEDPITRIPEAQFDAILQVKSRGGIEFYRALADEPLDFMCYFSSGQSFAFSGAARLGAYAAGITFGDTLVRSLRQQAAFPVGVINWGFWLSSLTEQQAADPTAQPMSRHAGALQDREGFECFARFIDALSQGQLDQLLCMAASAPVQQLMQLQPEPIVLGQSAGHAADDGCERYRQAAAPLLAAHDPAPFDRAMAAMTLVQLCRMGLFSQPGQFADSDGLRRQAGIGEQYARWWATSLEMLQQQGLLERRGTQVALTAPVDLLALEQHWCRLRDQLLAEPQRKAQVELVDACLQQLPAILGARTQATDVMFPQGSMHKVEGVYRHNALSDYFNQVVAGVVQQHLEGLSIREPQRQIRILEIGAGTGGTSSIVLPVLQPWRERMAEYCYSDISQAFLMYARNTYGAANPFLTYQLWNVEQPPQAQGLELGGYDIVIAANVLHATGSIRRTLAHAAALLRRDGIVLLNEISDRSLFAHLTFGLLKGWWLYEDPELRIPGTPALYPQSWARVLGESGFHSVAFPAQCAHGLGQQIVVAQRNGVAPAALFVPDEKPQPLPLATRPLAATVASEPLPSAPAANGGGRGALTALALDGLAKTLQLEPGRIQVDQPFADYGIDSILGVSFVSHIGAALGIELNTALLFDYPSLESLVDYLLAQYPAQCAALGGDAAPAAATEPAPSVGQLEAAFLCGELAIDELLQLVNHSTSAHHDAAQATAGKGQS</sequence>
<dbReference type="Gene3D" id="3.40.50.720">
    <property type="entry name" value="NAD(P)-binding Rossmann-like Domain"/>
    <property type="match status" value="3"/>
</dbReference>
<dbReference type="PROSITE" id="PS50075">
    <property type="entry name" value="CARRIER"/>
    <property type="match status" value="4"/>
</dbReference>
<evidence type="ECO:0000256" key="7">
    <source>
        <dbReference type="ARBA" id="ARBA00022553"/>
    </source>
</evidence>
<dbReference type="Gene3D" id="3.40.47.10">
    <property type="match status" value="3"/>
</dbReference>
<dbReference type="EMBL" id="VAVY01000001">
    <property type="protein sequence ID" value="TMM66535.1"/>
    <property type="molecule type" value="Genomic_DNA"/>
</dbReference>
<dbReference type="SUPFAM" id="SSF47336">
    <property type="entry name" value="ACP-like"/>
    <property type="match status" value="4"/>
</dbReference>
<dbReference type="InterPro" id="IPR016039">
    <property type="entry name" value="Thiolase-like"/>
</dbReference>
<comment type="subcellular location">
    <subcellularLocation>
        <location evidence="1">Cytoplasm</location>
    </subcellularLocation>
</comment>
<dbReference type="Pfam" id="PF00109">
    <property type="entry name" value="ketoacyl-synt"/>
    <property type="match status" value="3"/>
</dbReference>
<feature type="region of interest" description="Disordered" evidence="11">
    <location>
        <begin position="360"/>
        <end position="383"/>
    </location>
</feature>
<dbReference type="Pfam" id="PF02801">
    <property type="entry name" value="Ketoacyl-synt_C"/>
    <property type="match status" value="3"/>
</dbReference>
<dbReference type="PANTHER" id="PTHR43775">
    <property type="entry name" value="FATTY ACID SYNTHASE"/>
    <property type="match status" value="1"/>
</dbReference>
<evidence type="ECO:0000256" key="11">
    <source>
        <dbReference type="SAM" id="MobiDB-lite"/>
    </source>
</evidence>
<keyword evidence="6" id="KW-0963">Cytoplasm</keyword>
<evidence type="ECO:0000256" key="3">
    <source>
        <dbReference type="ARBA" id="ARBA00005194"/>
    </source>
</evidence>
<evidence type="ECO:0000259" key="13">
    <source>
        <dbReference type="PROSITE" id="PS52004"/>
    </source>
</evidence>
<name>A0ABY2VQ83_9PSED</name>
<gene>
    <name evidence="14" type="ORF">FEF10_03500</name>
</gene>
<evidence type="ECO:0000256" key="6">
    <source>
        <dbReference type="ARBA" id="ARBA00022490"/>
    </source>
</evidence>
<evidence type="ECO:0000259" key="12">
    <source>
        <dbReference type="PROSITE" id="PS50075"/>
    </source>
</evidence>
<dbReference type="Gene3D" id="1.10.1240.100">
    <property type="match status" value="3"/>
</dbReference>
<evidence type="ECO:0000313" key="15">
    <source>
        <dbReference type="Proteomes" id="UP000310095"/>
    </source>
</evidence>
<evidence type="ECO:0000256" key="10">
    <source>
        <dbReference type="ARBA" id="ARBA00023268"/>
    </source>
</evidence>
<feature type="domain" description="Carrier" evidence="12">
    <location>
        <begin position="388"/>
        <end position="461"/>
    </location>
</feature>
<dbReference type="InterPro" id="IPR050091">
    <property type="entry name" value="PKS_NRPS_Biosynth_Enz"/>
</dbReference>
<evidence type="ECO:0000256" key="8">
    <source>
        <dbReference type="ARBA" id="ARBA00022679"/>
    </source>
</evidence>
<dbReference type="InterPro" id="IPR013217">
    <property type="entry name" value="Methyltransf_12"/>
</dbReference>
<dbReference type="InterPro" id="IPR036736">
    <property type="entry name" value="ACP-like_sf"/>
</dbReference>
<dbReference type="Gene3D" id="1.10.1200.10">
    <property type="entry name" value="ACP-like"/>
    <property type="match status" value="4"/>
</dbReference>
<dbReference type="InterPro" id="IPR057326">
    <property type="entry name" value="KR_dom"/>
</dbReference>
<feature type="domain" description="Carrier" evidence="12">
    <location>
        <begin position="3154"/>
        <end position="3240"/>
    </location>
</feature>
<dbReference type="PROSITE" id="PS00606">
    <property type="entry name" value="KS3_1"/>
    <property type="match status" value="2"/>
</dbReference>
<feature type="region of interest" description="Disordered" evidence="11">
    <location>
        <begin position="471"/>
        <end position="494"/>
    </location>
</feature>
<dbReference type="SUPFAM" id="SSF51735">
    <property type="entry name" value="NAD(P)-binding Rossmann-fold domains"/>
    <property type="match status" value="4"/>
</dbReference>
<dbReference type="SMART" id="SM01294">
    <property type="entry name" value="PKS_PP_betabranch"/>
    <property type="match status" value="2"/>
</dbReference>
<dbReference type="SMART" id="SM00822">
    <property type="entry name" value="PKS_KR"/>
    <property type="match status" value="3"/>
</dbReference>
<comment type="pathway">
    <text evidence="3">Lipid metabolism; fatty acid biosynthesis.</text>
</comment>
<organism evidence="14 15">
    <name type="scientific">Pseudomonas protegens</name>
    <dbReference type="NCBI Taxonomy" id="380021"/>
    <lineage>
        <taxon>Bacteria</taxon>
        <taxon>Pseudomonadati</taxon>
        <taxon>Pseudomonadota</taxon>
        <taxon>Gammaproteobacteria</taxon>
        <taxon>Pseudomonadales</taxon>
        <taxon>Pseudomonadaceae</taxon>
        <taxon>Pseudomonas</taxon>
    </lineage>
</organism>
<comment type="pathway">
    <text evidence="2">Antibiotic biosynthesis.</text>
</comment>
<dbReference type="SMART" id="SM00823">
    <property type="entry name" value="PKS_PP"/>
    <property type="match status" value="4"/>
</dbReference>
<feature type="domain" description="Carrier" evidence="12">
    <location>
        <begin position="1997"/>
        <end position="2074"/>
    </location>
</feature>
<feature type="domain" description="Ketosynthase family 3 (KS3)" evidence="13">
    <location>
        <begin position="498"/>
        <end position="906"/>
    </location>
</feature>
<evidence type="ECO:0000256" key="5">
    <source>
        <dbReference type="ARBA" id="ARBA00022450"/>
    </source>
</evidence>
<dbReference type="InterPro" id="IPR013968">
    <property type="entry name" value="PKS_KR"/>
</dbReference>
<dbReference type="CDD" id="cd00833">
    <property type="entry name" value="PKS"/>
    <property type="match status" value="3"/>
</dbReference>
<dbReference type="Pfam" id="PF08242">
    <property type="entry name" value="Methyltransf_12"/>
    <property type="match status" value="3"/>
</dbReference>
<dbReference type="SUPFAM" id="SSF53901">
    <property type="entry name" value="Thiolase-like"/>
    <property type="match status" value="3"/>
</dbReference>
<dbReference type="PANTHER" id="PTHR43775:SF37">
    <property type="entry name" value="SI:DKEY-61P9.11"/>
    <property type="match status" value="1"/>
</dbReference>
<dbReference type="Gene3D" id="3.40.50.150">
    <property type="entry name" value="Vaccinia Virus protein VP39"/>
    <property type="match status" value="3"/>
</dbReference>
<dbReference type="InterPro" id="IPR029063">
    <property type="entry name" value="SAM-dependent_MTases_sf"/>
</dbReference>
<evidence type="ECO:0000256" key="9">
    <source>
        <dbReference type="ARBA" id="ARBA00022737"/>
    </source>
</evidence>
<keyword evidence="10" id="KW-0511">Multifunctional enzyme</keyword>
<keyword evidence="9" id="KW-0677">Repeat</keyword>
<comment type="caution">
    <text evidence="14">The sequence shown here is derived from an EMBL/GenBank/DDBJ whole genome shotgun (WGS) entry which is preliminary data.</text>
</comment>
<keyword evidence="5" id="KW-0596">Phosphopantetheine</keyword>
<evidence type="ECO:0000256" key="2">
    <source>
        <dbReference type="ARBA" id="ARBA00004792"/>
    </source>
</evidence>
<reference evidence="14 15" key="1">
    <citation type="submission" date="2019-05" db="EMBL/GenBank/DDBJ databases">
        <title>Identification and Biocontrol Activity Analysis of Biocontrol Strain PF-1 Based on Genome-wide Data.</title>
        <authorList>
            <person name="Qi J."/>
        </authorList>
    </citation>
    <scope>NUCLEOTIDE SEQUENCE [LARGE SCALE GENOMIC DNA]</scope>
    <source>
        <strain evidence="14 15">PF-1</strain>
    </source>
</reference>
<dbReference type="PROSITE" id="PS52004">
    <property type="entry name" value="KS3_2"/>
    <property type="match status" value="3"/>
</dbReference>
<dbReference type="InterPro" id="IPR054514">
    <property type="entry name" value="RhiE-like_linker"/>
</dbReference>
<keyword evidence="7" id="KW-0597">Phosphoprotein</keyword>
<comment type="similarity">
    <text evidence="4">Belongs to the short-chain dehydrogenases/reductases (SDR) family.</text>
</comment>
<proteinExistence type="inferred from homology"/>
<keyword evidence="15" id="KW-1185">Reference proteome</keyword>
<feature type="domain" description="Carrier" evidence="12">
    <location>
        <begin position="4837"/>
        <end position="4911"/>
    </location>
</feature>
<protein>
    <submittedName>
        <fullName evidence="14">SDR family NAD(P)-dependent oxidoreductase</fullName>
    </submittedName>
</protein>
<dbReference type="Pfam" id="PF22336">
    <property type="entry name" value="RhiE-like_linker"/>
    <property type="match status" value="3"/>
</dbReference>
<dbReference type="InterPro" id="IPR014030">
    <property type="entry name" value="Ketoacyl_synth_N"/>
</dbReference>
<evidence type="ECO:0000313" key="14">
    <source>
        <dbReference type="EMBL" id="TMM66535.1"/>
    </source>
</evidence>
<accession>A0ABY2VQ83</accession>
<dbReference type="InterPro" id="IPR018201">
    <property type="entry name" value="Ketoacyl_synth_AS"/>
</dbReference>
<dbReference type="SUPFAM" id="SSF53335">
    <property type="entry name" value="S-adenosyl-L-methionine-dependent methyltransferases"/>
    <property type="match status" value="3"/>
</dbReference>
<feature type="domain" description="Ketosynthase family 3 (KS3)" evidence="13">
    <location>
        <begin position="2129"/>
        <end position="2541"/>
    </location>
</feature>
<dbReference type="InterPro" id="IPR036291">
    <property type="entry name" value="NAD(P)-bd_dom_sf"/>
</dbReference>
<dbReference type="InterPro" id="IPR006162">
    <property type="entry name" value="Ppantetheine_attach_site"/>
</dbReference>
<keyword evidence="8" id="KW-0808">Transferase</keyword>
<feature type="domain" description="Ketosynthase family 3 (KS3)" evidence="13">
    <location>
        <begin position="3276"/>
        <end position="3706"/>
    </location>
</feature>
<dbReference type="CDD" id="cd08953">
    <property type="entry name" value="KR_2_SDR_x"/>
    <property type="match status" value="1"/>
</dbReference>
<dbReference type="InterPro" id="IPR014031">
    <property type="entry name" value="Ketoacyl_synth_C"/>
</dbReference>
<dbReference type="Pfam" id="PF08659">
    <property type="entry name" value="KR"/>
    <property type="match status" value="3"/>
</dbReference>
<dbReference type="InterPro" id="IPR009081">
    <property type="entry name" value="PP-bd_ACP"/>
</dbReference>
<evidence type="ECO:0000256" key="4">
    <source>
        <dbReference type="ARBA" id="ARBA00006484"/>
    </source>
</evidence>
<evidence type="ECO:0000256" key="1">
    <source>
        <dbReference type="ARBA" id="ARBA00004496"/>
    </source>
</evidence>
<dbReference type="CDD" id="cd02440">
    <property type="entry name" value="AdoMet_MTases"/>
    <property type="match status" value="2"/>
</dbReference>
<dbReference type="PROSITE" id="PS00012">
    <property type="entry name" value="PHOSPHOPANTETHEINE"/>
    <property type="match status" value="1"/>
</dbReference>
<dbReference type="Proteomes" id="UP000310095">
    <property type="component" value="Unassembled WGS sequence"/>
</dbReference>
<dbReference type="InterPro" id="IPR020806">
    <property type="entry name" value="PKS_PP-bd"/>
</dbReference>
<dbReference type="RefSeq" id="WP_105625673.1">
    <property type="nucleotide sequence ID" value="NZ_CP022097.2"/>
</dbReference>
<dbReference type="SMART" id="SM00825">
    <property type="entry name" value="PKS_KS"/>
    <property type="match status" value="3"/>
</dbReference>